<feature type="binding site" evidence="7 10">
    <location>
        <position position="416"/>
    </location>
    <ligand>
        <name>[4Fe-4S] cluster</name>
        <dbReference type="ChEBI" id="CHEBI:49883"/>
    </ligand>
</feature>
<dbReference type="Gene3D" id="3.40.50.2020">
    <property type="match status" value="1"/>
</dbReference>
<feature type="active site" description="Nucleophile" evidence="7 9">
    <location>
        <position position="9"/>
    </location>
</feature>
<dbReference type="InterPro" id="IPR005854">
    <property type="entry name" value="PurF"/>
</dbReference>
<comment type="cofactor">
    <cofactor evidence="7 10">
        <name>[4Fe-4S] cluster</name>
        <dbReference type="ChEBI" id="CHEBI:49883"/>
    </cofactor>
    <text evidence="7 10">Binds 1 [4Fe-4S] cluster per subunit.</text>
</comment>
<keyword evidence="3 7" id="KW-0328">Glycosyltransferase</keyword>
<comment type="similarity">
    <text evidence="2 7 8">In the C-terminal section; belongs to the purine/pyrimidine phosphoribosyltransferase family.</text>
</comment>
<dbReference type="PANTHER" id="PTHR11907">
    <property type="entry name" value="AMIDOPHOSPHORIBOSYLTRANSFERASE"/>
    <property type="match status" value="1"/>
</dbReference>
<dbReference type="PROSITE" id="PS51278">
    <property type="entry name" value="GATASE_TYPE_2"/>
    <property type="match status" value="1"/>
</dbReference>
<keyword evidence="7 10" id="KW-0408">Iron</keyword>
<evidence type="ECO:0000256" key="5">
    <source>
        <dbReference type="ARBA" id="ARBA00022755"/>
    </source>
</evidence>
<evidence type="ECO:0000256" key="10">
    <source>
        <dbReference type="PIRSR" id="PIRSR000485-3"/>
    </source>
</evidence>
<evidence type="ECO:0000256" key="3">
    <source>
        <dbReference type="ARBA" id="ARBA00022676"/>
    </source>
</evidence>
<dbReference type="Proteomes" id="UP000179266">
    <property type="component" value="Unassembled WGS sequence"/>
</dbReference>
<dbReference type="GO" id="GO:0009113">
    <property type="term" value="P:purine nucleobase biosynthetic process"/>
    <property type="evidence" value="ECO:0007669"/>
    <property type="project" value="InterPro"/>
</dbReference>
<dbReference type="GO" id="GO:0051539">
    <property type="term" value="F:4 iron, 4 sulfur cluster binding"/>
    <property type="evidence" value="ECO:0007669"/>
    <property type="project" value="UniProtKB-KW"/>
</dbReference>
<keyword evidence="7 10" id="KW-0479">Metal-binding</keyword>
<evidence type="ECO:0000256" key="2">
    <source>
        <dbReference type="ARBA" id="ARBA00010138"/>
    </source>
</evidence>
<dbReference type="UniPathway" id="UPA00074">
    <property type="reaction ID" value="UER00124"/>
</dbReference>
<keyword evidence="7" id="KW-0004">4Fe-4S</keyword>
<evidence type="ECO:0000256" key="1">
    <source>
        <dbReference type="ARBA" id="ARBA00005209"/>
    </source>
</evidence>
<comment type="caution">
    <text evidence="7">Lacks conserved residue(s) required for the propagation of feature annotation.</text>
</comment>
<comment type="pathway">
    <text evidence="1 7 8">Purine metabolism; IMP biosynthesis via de novo pathway; N(1)-(5-phospho-D-ribosyl)glycinamide from 5-phospho-alpha-D-ribose 1-diphosphate: step 1/2.</text>
</comment>
<dbReference type="AlphaFoldDB" id="A0A1F7RNU7"/>
<dbReference type="InterPro" id="IPR017932">
    <property type="entry name" value="GATase_2_dom"/>
</dbReference>
<dbReference type="EMBL" id="MGDD01000285">
    <property type="protein sequence ID" value="OGL43193.1"/>
    <property type="molecule type" value="Genomic_DNA"/>
</dbReference>
<proteinExistence type="inferred from homology"/>
<dbReference type="InterPro" id="IPR000836">
    <property type="entry name" value="PRTase_dom"/>
</dbReference>
<evidence type="ECO:0000256" key="6">
    <source>
        <dbReference type="ARBA" id="ARBA00022962"/>
    </source>
</evidence>
<feature type="binding site" evidence="7 10">
    <location>
        <position position="483"/>
    </location>
    <ligand>
        <name>[4Fe-4S] cluster</name>
        <dbReference type="ChEBI" id="CHEBI:49883"/>
    </ligand>
</feature>
<dbReference type="InterPro" id="IPR029057">
    <property type="entry name" value="PRTase-like"/>
</dbReference>
<dbReference type="PIRSF" id="PIRSF000485">
    <property type="entry name" value="Amd_phspho_trans"/>
    <property type="match status" value="1"/>
</dbReference>
<feature type="binding site" evidence="7 10">
    <location>
        <position position="268"/>
    </location>
    <ligand>
        <name>[4Fe-4S] cluster</name>
        <dbReference type="ChEBI" id="CHEBI:49883"/>
    </ligand>
</feature>
<dbReference type="GO" id="GO:0006189">
    <property type="term" value="P:'de novo' IMP biosynthetic process"/>
    <property type="evidence" value="ECO:0007669"/>
    <property type="project" value="UniProtKB-UniRule"/>
</dbReference>
<evidence type="ECO:0000256" key="9">
    <source>
        <dbReference type="PIRSR" id="PIRSR000485-1"/>
    </source>
</evidence>
<reference evidence="12 13" key="1">
    <citation type="journal article" date="2016" name="Nat. Commun.">
        <title>Thousands of microbial genomes shed light on interconnected biogeochemical processes in an aquifer system.</title>
        <authorList>
            <person name="Anantharaman K."/>
            <person name="Brown C.T."/>
            <person name="Hug L.A."/>
            <person name="Sharon I."/>
            <person name="Castelle C.J."/>
            <person name="Probst A.J."/>
            <person name="Thomas B.C."/>
            <person name="Singh A."/>
            <person name="Wilkins M.J."/>
            <person name="Karaoz U."/>
            <person name="Brodie E.L."/>
            <person name="Williams K.H."/>
            <person name="Hubbard S.S."/>
            <person name="Banfield J.F."/>
        </authorList>
    </citation>
    <scope>NUCLEOTIDE SEQUENCE [LARGE SCALE GENOMIC DNA]</scope>
</reference>
<protein>
    <recommendedName>
        <fullName evidence="7">Amidophosphoribosyltransferase</fullName>
        <shortName evidence="7">ATase</shortName>
        <ecNumber evidence="7">2.4.2.14</ecNumber>
    </recommendedName>
    <alternativeName>
        <fullName evidence="7">Glutamine phosphoribosylpyrophosphate amidotransferase</fullName>
        <shortName evidence="7">GPATase</shortName>
    </alternativeName>
</protein>
<dbReference type="SUPFAM" id="SSF56235">
    <property type="entry name" value="N-terminal nucleophile aminohydrolases (Ntn hydrolases)"/>
    <property type="match status" value="1"/>
</dbReference>
<dbReference type="InterPro" id="IPR029055">
    <property type="entry name" value="Ntn_hydrolases_N"/>
</dbReference>
<dbReference type="HAMAP" id="MF_01931">
    <property type="entry name" value="PurF"/>
    <property type="match status" value="1"/>
</dbReference>
<dbReference type="GO" id="GO:0046872">
    <property type="term" value="F:metal ion binding"/>
    <property type="evidence" value="ECO:0007669"/>
    <property type="project" value="UniProtKB-KW"/>
</dbReference>
<dbReference type="Pfam" id="PF13522">
    <property type="entry name" value="GATase_6"/>
    <property type="match status" value="1"/>
</dbReference>
<gene>
    <name evidence="7" type="primary">purF</name>
    <name evidence="12" type="ORF">A2161_01355</name>
</gene>
<keyword evidence="4 7" id="KW-0808">Transferase</keyword>
<evidence type="ECO:0000256" key="8">
    <source>
        <dbReference type="PIRNR" id="PIRNR000485"/>
    </source>
</evidence>
<evidence type="ECO:0000256" key="7">
    <source>
        <dbReference type="HAMAP-Rule" id="MF_01931"/>
    </source>
</evidence>
<name>A0A1F7RNU7_9BACT</name>
<sequence length="511" mass="57753">MLEDIHHNCGVVAVYDLDRDRNSNVARHIPEFLLDLQHRGQLAAGMTTYNAGRNRLLYTFKDTGTVNEVFQLGQKIIAEKTVEDFSGIAAIGHVRYATSGRDESDYAQPFETYHGRRWKWFSIGFNGNIANFYSLRKKLMEKRSYHMIYNVDTEILNHYIAYGLRGNTKPSLTSLFKELSESVDGAYNIVFLNADGDMAVIRDPLAMRPLCYGVKDNLFIAASESIVLKNFEVDNIRFFKPGEMVLIDGKTRTVKLKKYANSTLSARCFFEWVYFSHVSSILDEHPVYMARVAFGKILAELETETMDSSCVAVPVPDTAKPAGDAYAFQLQIPSMEAIVRNRYVGRTFIEGADRVKKAARKYTLQEHMLRNKRVFLIEDSVVRSTTARALIQRLKTIGGAKEVHLRVACPPIIAPCFYGIHIPSITELFAPKFFKFPPRTGILPQKTLKIMAKSVDADSLIYLPVNEVSESIGLSQNLLCQACINGQYPTPAGRHLYEKALKAYHSQQPED</sequence>
<evidence type="ECO:0000256" key="4">
    <source>
        <dbReference type="ARBA" id="ARBA00022679"/>
    </source>
</evidence>
<dbReference type="Gene3D" id="3.60.20.10">
    <property type="entry name" value="Glutamine Phosphoribosylpyrophosphate, subunit 1, domain 1"/>
    <property type="match status" value="1"/>
</dbReference>
<evidence type="ECO:0000313" key="13">
    <source>
        <dbReference type="Proteomes" id="UP000179266"/>
    </source>
</evidence>
<keyword evidence="7 10" id="KW-0411">Iron-sulfur</keyword>
<organism evidence="12 13">
    <name type="scientific">Candidatus Schekmanbacteria bacterium RBG_13_48_7</name>
    <dbReference type="NCBI Taxonomy" id="1817878"/>
    <lineage>
        <taxon>Bacteria</taxon>
        <taxon>Candidatus Schekmaniibacteriota</taxon>
    </lineage>
</organism>
<accession>A0A1F7RNU7</accession>
<keyword evidence="6 7" id="KW-0315">Glutamine amidotransferase</keyword>
<dbReference type="SUPFAM" id="SSF53271">
    <property type="entry name" value="PRTase-like"/>
    <property type="match status" value="1"/>
</dbReference>
<keyword evidence="5 7" id="KW-0658">Purine biosynthesis</keyword>
<comment type="caution">
    <text evidence="12">The sequence shown here is derived from an EMBL/GenBank/DDBJ whole genome shotgun (WGS) entry which is preliminary data.</text>
</comment>
<comment type="function">
    <text evidence="7">Catalyzes the formation of phosphoribosylamine from phosphoribosylpyrophosphate (PRPP) and glutamine.</text>
</comment>
<comment type="catalytic activity">
    <reaction evidence="7 8">
        <text>5-phospho-beta-D-ribosylamine + L-glutamate + diphosphate = 5-phospho-alpha-D-ribose 1-diphosphate + L-glutamine + H2O</text>
        <dbReference type="Rhea" id="RHEA:14905"/>
        <dbReference type="ChEBI" id="CHEBI:15377"/>
        <dbReference type="ChEBI" id="CHEBI:29985"/>
        <dbReference type="ChEBI" id="CHEBI:33019"/>
        <dbReference type="ChEBI" id="CHEBI:58017"/>
        <dbReference type="ChEBI" id="CHEBI:58359"/>
        <dbReference type="ChEBI" id="CHEBI:58681"/>
        <dbReference type="EC" id="2.4.2.14"/>
    </reaction>
</comment>
<dbReference type="EC" id="2.4.2.14" evidence="7"/>
<evidence type="ECO:0000259" key="11">
    <source>
        <dbReference type="PROSITE" id="PS51278"/>
    </source>
</evidence>
<evidence type="ECO:0000313" key="12">
    <source>
        <dbReference type="EMBL" id="OGL43193.1"/>
    </source>
</evidence>
<dbReference type="GO" id="GO:0004044">
    <property type="term" value="F:amidophosphoribosyltransferase activity"/>
    <property type="evidence" value="ECO:0007669"/>
    <property type="project" value="UniProtKB-UniRule"/>
</dbReference>
<dbReference type="CDD" id="cd06223">
    <property type="entry name" value="PRTases_typeI"/>
    <property type="match status" value="1"/>
</dbReference>
<feature type="binding site" evidence="7 10">
    <location>
        <position position="480"/>
    </location>
    <ligand>
        <name>[4Fe-4S] cluster</name>
        <dbReference type="ChEBI" id="CHEBI:49883"/>
    </ligand>
</feature>
<feature type="domain" description="Glutamine amidotransferase type-2" evidence="11">
    <location>
        <begin position="9"/>
        <end position="250"/>
    </location>
</feature>